<protein>
    <submittedName>
        <fullName evidence="1">Uncharacterized protein</fullName>
    </submittedName>
</protein>
<accession>A0A6S6TVC7</accession>
<dbReference type="EMBL" id="CACVAX010000059">
    <property type="protein sequence ID" value="CAA6822087.1"/>
    <property type="molecule type" value="Genomic_DNA"/>
</dbReference>
<evidence type="ECO:0000313" key="1">
    <source>
        <dbReference type="EMBL" id="CAA6822087.1"/>
    </source>
</evidence>
<reference evidence="1" key="1">
    <citation type="submission" date="2020-01" db="EMBL/GenBank/DDBJ databases">
        <authorList>
            <person name="Meier V. D."/>
            <person name="Meier V D."/>
        </authorList>
    </citation>
    <scope>NUCLEOTIDE SEQUENCE</scope>
    <source>
        <strain evidence="1">HLG_WM_MAG_04</strain>
    </source>
</reference>
<organism evidence="1">
    <name type="scientific">uncultured Sulfurovum sp</name>
    <dbReference type="NCBI Taxonomy" id="269237"/>
    <lineage>
        <taxon>Bacteria</taxon>
        <taxon>Pseudomonadati</taxon>
        <taxon>Campylobacterota</taxon>
        <taxon>Epsilonproteobacteria</taxon>
        <taxon>Campylobacterales</taxon>
        <taxon>Sulfurovaceae</taxon>
        <taxon>Sulfurovum</taxon>
        <taxon>environmental samples</taxon>
    </lineage>
</organism>
<sequence>MKIYYELYLDLSVWVKELTLVSDCTHHLKMSANHNEDSTTKRTFL</sequence>
<name>A0A6S6TVC7_9BACT</name>
<gene>
    <name evidence="1" type="ORF">HELGO_WM1839</name>
</gene>
<dbReference type="AlphaFoldDB" id="A0A6S6TVC7"/>
<proteinExistence type="predicted"/>